<evidence type="ECO:0000313" key="1">
    <source>
        <dbReference type="EMBL" id="CAE6496730.1"/>
    </source>
</evidence>
<reference evidence="2 3" key="1">
    <citation type="submission" date="2016-10" db="EMBL/GenBank/DDBJ databases">
        <authorList>
            <person name="de Groot N.N."/>
        </authorList>
    </citation>
    <scope>NUCLEOTIDE SEQUENCE [LARGE SCALE GENOMIC DNA]</scope>
    <source>
        <strain evidence="2 3">Nm146</strain>
    </source>
</reference>
<dbReference type="Proteomes" id="UP000199561">
    <property type="component" value="Unassembled WGS sequence"/>
</dbReference>
<proteinExistence type="predicted"/>
<name>A0A1I4MN49_9PROT</name>
<sequence>MPDSFQEDIFRHGFVILHESLKQTAIPAKLIQSYLATLYQADIDTDKMTLRIGEHCESLSHLLSTKAVQCALYITACNPRSRPRPQQINELANHRLYSCLFRYTDNIFIGRSLDPAEKWPAEPSFLALGIDLVTAKILGRHFDQNALVWINDDAIPRLVLLR</sequence>
<dbReference type="EMBL" id="FOUF01000005">
    <property type="protein sequence ID" value="SFM04520.1"/>
    <property type="molecule type" value="Genomic_DNA"/>
</dbReference>
<evidence type="ECO:0008006" key="4">
    <source>
        <dbReference type="Google" id="ProtNLM"/>
    </source>
</evidence>
<evidence type="ECO:0000313" key="3">
    <source>
        <dbReference type="Proteomes" id="UP000199561"/>
    </source>
</evidence>
<evidence type="ECO:0000313" key="2">
    <source>
        <dbReference type="EMBL" id="SFM04520.1"/>
    </source>
</evidence>
<dbReference type="Pfam" id="PF11697">
    <property type="entry name" value="DUF3293"/>
    <property type="match status" value="1"/>
</dbReference>
<dbReference type="AlphaFoldDB" id="A0A1I4MN49"/>
<dbReference type="STRING" id="52442.SAMN05421880_1059"/>
<organism evidence="2 3">
    <name type="scientific">Nitrosomonas nitrosa</name>
    <dbReference type="NCBI Taxonomy" id="52442"/>
    <lineage>
        <taxon>Bacteria</taxon>
        <taxon>Pseudomonadati</taxon>
        <taxon>Pseudomonadota</taxon>
        <taxon>Betaproteobacteria</taxon>
        <taxon>Nitrosomonadales</taxon>
        <taxon>Nitrosomonadaceae</taxon>
        <taxon>Nitrosomonas</taxon>
    </lineage>
</organism>
<dbReference type="RefSeq" id="WP_239654114.1">
    <property type="nucleotide sequence ID" value="NZ_CAJNAP010000007.1"/>
</dbReference>
<keyword evidence="3" id="KW-1185">Reference proteome</keyword>
<dbReference type="Proteomes" id="UP000601736">
    <property type="component" value="Unassembled WGS sequence"/>
</dbReference>
<protein>
    <recommendedName>
        <fullName evidence="4">DUF3293 domain-containing protein</fullName>
    </recommendedName>
</protein>
<gene>
    <name evidence="1" type="ORF">NMYAN_150006</name>
    <name evidence="2" type="ORF">SAMN05421880_1059</name>
</gene>
<dbReference type="InterPro" id="IPR021710">
    <property type="entry name" value="DUF3293"/>
</dbReference>
<reference evidence="1" key="2">
    <citation type="submission" date="2021-02" db="EMBL/GenBank/DDBJ databases">
        <authorList>
            <person name="Han P."/>
        </authorList>
    </citation>
    <scope>NUCLEOTIDE SEQUENCE</scope>
    <source>
        <strain evidence="1">Nitrosomonas nitrosa 18-3D</strain>
    </source>
</reference>
<dbReference type="EMBL" id="CAJNAP010000007">
    <property type="protein sequence ID" value="CAE6496730.1"/>
    <property type="molecule type" value="Genomic_DNA"/>
</dbReference>
<accession>A0A1I4MN49</accession>